<keyword evidence="3" id="KW-0238">DNA-binding</keyword>
<evidence type="ECO:0000313" key="8">
    <source>
        <dbReference type="EMBL" id="CAK9237750.1"/>
    </source>
</evidence>
<feature type="region of interest" description="Disordered" evidence="6">
    <location>
        <begin position="316"/>
        <end position="351"/>
    </location>
</feature>
<dbReference type="EMBL" id="OZ019901">
    <property type="protein sequence ID" value="CAK9237750.1"/>
    <property type="molecule type" value="Genomic_DNA"/>
</dbReference>
<evidence type="ECO:0000256" key="4">
    <source>
        <dbReference type="ARBA" id="ARBA00023163"/>
    </source>
</evidence>
<dbReference type="SUPFAM" id="SSF118290">
    <property type="entry name" value="WRKY DNA-binding domain"/>
    <property type="match status" value="1"/>
</dbReference>
<comment type="subcellular location">
    <subcellularLocation>
        <location evidence="1">Nucleus</location>
    </subcellularLocation>
</comment>
<reference evidence="8" key="1">
    <citation type="submission" date="2024-02" db="EMBL/GenBank/DDBJ databases">
        <authorList>
            <consortium name="ELIXIR-Norway"/>
            <consortium name="Elixir Norway"/>
        </authorList>
    </citation>
    <scope>NUCLEOTIDE SEQUENCE</scope>
</reference>
<gene>
    <name evidence="8" type="ORF">CSSPTR1EN2_LOCUS23859</name>
</gene>
<feature type="compositionally biased region" description="Basic and acidic residues" evidence="6">
    <location>
        <begin position="563"/>
        <end position="587"/>
    </location>
</feature>
<evidence type="ECO:0000256" key="3">
    <source>
        <dbReference type="ARBA" id="ARBA00023125"/>
    </source>
</evidence>
<dbReference type="InterPro" id="IPR044810">
    <property type="entry name" value="WRKY_plant"/>
</dbReference>
<evidence type="ECO:0000313" key="9">
    <source>
        <dbReference type="Proteomes" id="UP001497512"/>
    </source>
</evidence>
<evidence type="ECO:0000256" key="6">
    <source>
        <dbReference type="SAM" id="MobiDB-lite"/>
    </source>
</evidence>
<dbReference type="InterPro" id="IPR036576">
    <property type="entry name" value="WRKY_dom_sf"/>
</dbReference>
<feature type="region of interest" description="Disordered" evidence="6">
    <location>
        <begin position="540"/>
        <end position="592"/>
    </location>
</feature>
<evidence type="ECO:0000259" key="7">
    <source>
        <dbReference type="PROSITE" id="PS50811"/>
    </source>
</evidence>
<evidence type="ECO:0000256" key="1">
    <source>
        <dbReference type="ARBA" id="ARBA00004123"/>
    </source>
</evidence>
<name>A0ABP0V4U8_9BRYO</name>
<keyword evidence="2" id="KW-0805">Transcription regulation</keyword>
<feature type="compositionally biased region" description="Low complexity" evidence="6">
    <location>
        <begin position="448"/>
        <end position="470"/>
    </location>
</feature>
<proteinExistence type="predicted"/>
<keyword evidence="4" id="KW-0804">Transcription</keyword>
<dbReference type="Pfam" id="PF03106">
    <property type="entry name" value="WRKY"/>
    <property type="match status" value="1"/>
</dbReference>
<feature type="region of interest" description="Disordered" evidence="6">
    <location>
        <begin position="433"/>
        <end position="470"/>
    </location>
</feature>
<dbReference type="SMART" id="SM00774">
    <property type="entry name" value="WRKY"/>
    <property type="match status" value="1"/>
</dbReference>
<dbReference type="Gene3D" id="2.20.25.80">
    <property type="entry name" value="WRKY domain"/>
    <property type="match status" value="1"/>
</dbReference>
<feature type="compositionally biased region" description="Basic and acidic residues" evidence="6">
    <location>
        <begin position="341"/>
        <end position="351"/>
    </location>
</feature>
<dbReference type="PANTHER" id="PTHR31282">
    <property type="entry name" value="WRKY TRANSCRIPTION FACTOR 21-RELATED"/>
    <property type="match status" value="1"/>
</dbReference>
<dbReference type="PROSITE" id="PS50811">
    <property type="entry name" value="WRKY"/>
    <property type="match status" value="1"/>
</dbReference>
<evidence type="ECO:0000256" key="5">
    <source>
        <dbReference type="ARBA" id="ARBA00023242"/>
    </source>
</evidence>
<sequence>MNWTSSAECVEKVEEMLNRAIIQQEDLWRMLFLHSPPAPGHDDQQDATAAPVLSSAIVIEQRHGRVKYDDVIPPIVHTALKGKLHNSMDWCHLAVSRLNEILSRIQAPEPTCPPLVSGSPPARFLECETELPESQIVKTLISKSEPHTRPLSPIQAAHVLPLKDKLEDLSSLPHPLTSKRQQFSSCSFEAGRPSAVLSIAAIASDSPSSYLNLAHTPIPSGVDPAAVSEPGSMRLLELMDSDPWPTELAWMSQLITPEDSVAADCSRQIATSVCQPDHAPAPYNVSAGTDAAAANTNLAAPCIKTDISEIVPKASIGSINDHHQITPSNRSPTRQKRHRDPAKAEAEKKSEIQYQRLQPGVKSKTRSIPCDGHQGWRKYGNKPIQNSSFRRAYYKCSVSSECNAKKMVQPMEKDPSIFEVTYVGQHTCSGSMIMSSNSNSCRRRKRQSSQQKNNKTSVLATATTTETPTTPAVMSTAITSDQLQVHQDAVISPSTNSPIEAVLSKKHLMLISATENAVVSKPSHEKLQLQAPAVSQETAVAVAGGSDLESSSLQEGCTSGSTDHSRSKSGSDADEESRPETDRKSEEGNGGNAVASVTDYHYLQNNQLSFFNFPAAAAADFSSTLASSPLSWTHEYDDFLLQQLSSNDNIHPDQLHFADHVNLLQEEEQHQQLITSSTTTQQQQQFNAIVSTLLYGSFLEP</sequence>
<feature type="compositionally biased region" description="Polar residues" evidence="6">
    <location>
        <begin position="548"/>
        <end position="562"/>
    </location>
</feature>
<feature type="domain" description="WRKY" evidence="7">
    <location>
        <begin position="376"/>
        <end position="426"/>
    </location>
</feature>
<evidence type="ECO:0000256" key="2">
    <source>
        <dbReference type="ARBA" id="ARBA00023015"/>
    </source>
</evidence>
<organism evidence="8 9">
    <name type="scientific">Sphagnum troendelagicum</name>
    <dbReference type="NCBI Taxonomy" id="128251"/>
    <lineage>
        <taxon>Eukaryota</taxon>
        <taxon>Viridiplantae</taxon>
        <taxon>Streptophyta</taxon>
        <taxon>Embryophyta</taxon>
        <taxon>Bryophyta</taxon>
        <taxon>Sphagnophytina</taxon>
        <taxon>Sphagnopsida</taxon>
        <taxon>Sphagnales</taxon>
        <taxon>Sphagnaceae</taxon>
        <taxon>Sphagnum</taxon>
    </lineage>
</organism>
<keyword evidence="5" id="KW-0539">Nucleus</keyword>
<dbReference type="Proteomes" id="UP001497512">
    <property type="component" value="Chromosome 9"/>
</dbReference>
<dbReference type="InterPro" id="IPR003657">
    <property type="entry name" value="WRKY_dom"/>
</dbReference>
<protein>
    <recommendedName>
        <fullName evidence="7">WRKY domain-containing protein</fullName>
    </recommendedName>
</protein>
<accession>A0ABP0V4U8</accession>
<keyword evidence="9" id="KW-1185">Reference proteome</keyword>